<dbReference type="Gene3D" id="2.40.10.10">
    <property type="entry name" value="Trypsin-like serine proteases"/>
    <property type="match status" value="1"/>
</dbReference>
<dbReference type="InterPro" id="IPR009003">
    <property type="entry name" value="Peptidase_S1_PA"/>
</dbReference>
<dbReference type="InterPro" id="IPR001314">
    <property type="entry name" value="Peptidase_S1A"/>
</dbReference>
<evidence type="ECO:0000313" key="6">
    <source>
        <dbReference type="Proteomes" id="UP000502823"/>
    </source>
</evidence>
<name>A0A6L2PFM4_COPFO</name>
<dbReference type="InterPro" id="IPR043504">
    <property type="entry name" value="Peptidase_S1_PA_chymotrypsin"/>
</dbReference>
<feature type="domain" description="Peptidase S1" evidence="4">
    <location>
        <begin position="27"/>
        <end position="279"/>
    </location>
</feature>
<dbReference type="PROSITE" id="PS00134">
    <property type="entry name" value="TRYPSIN_HIS"/>
    <property type="match status" value="1"/>
</dbReference>
<dbReference type="OrthoDB" id="6380398at2759"/>
<dbReference type="Pfam" id="PF00089">
    <property type="entry name" value="Trypsin"/>
    <property type="match status" value="1"/>
</dbReference>
<keyword evidence="1" id="KW-1015">Disulfide bond</keyword>
<evidence type="ECO:0000256" key="1">
    <source>
        <dbReference type="ARBA" id="ARBA00023157"/>
    </source>
</evidence>
<evidence type="ECO:0000256" key="2">
    <source>
        <dbReference type="RuleBase" id="RU363034"/>
    </source>
</evidence>
<keyword evidence="3" id="KW-0732">Signal</keyword>
<comment type="caution">
    <text evidence="5">The sequence shown here is derived from an EMBL/GenBank/DDBJ whole genome shotgun (WGS) entry which is preliminary data.</text>
</comment>
<dbReference type="PANTHER" id="PTHR24253">
    <property type="entry name" value="TRANSMEMBRANE PROTEASE SERINE"/>
    <property type="match status" value="1"/>
</dbReference>
<feature type="signal peptide" evidence="3">
    <location>
        <begin position="1"/>
        <end position="18"/>
    </location>
</feature>
<evidence type="ECO:0000313" key="5">
    <source>
        <dbReference type="EMBL" id="GFG31349.1"/>
    </source>
</evidence>
<feature type="chain" id="PRO_5027035352" description="Peptidase S1 domain-containing protein" evidence="3">
    <location>
        <begin position="19"/>
        <end position="305"/>
    </location>
</feature>
<sequence>MYWKAFLFLILSCVYVKPNYIQRDRRIINGHPMPTALYIRDIPVSQSFPYLVCVNNRSLPTGVRHPANVSLKKWSMPDGQFRHFCGGVVIHVTWILTAAHCFPGRRLPVPLKLQVKSVDRYRVTELVVSPRQNGGKATADLALLRTLQIIQERPAVLPPPGYKPRGECQVCGLGTLNSHKHVFPTTLHCATVPVVQRGVCQQALGPYIRLQPGTMCAGGGDADACVGDSGSSLLCQGSEKPGQVLAGVVSWGRGCAIKGVPGIYTEVMVYRKWLLSTISGSSASDSPAVEEETPAMYIHVLGSTK</sequence>
<dbReference type="GO" id="GO:0004252">
    <property type="term" value="F:serine-type endopeptidase activity"/>
    <property type="evidence" value="ECO:0007669"/>
    <property type="project" value="InterPro"/>
</dbReference>
<keyword evidence="2" id="KW-0720">Serine protease</keyword>
<keyword evidence="2" id="KW-0645">Protease</keyword>
<dbReference type="PANTHER" id="PTHR24253:SF153">
    <property type="entry name" value="SERINE PROTEASE HEPSIN"/>
    <property type="match status" value="1"/>
</dbReference>
<dbReference type="AlphaFoldDB" id="A0A6L2PFM4"/>
<organism evidence="5 6">
    <name type="scientific">Coptotermes formosanus</name>
    <name type="common">Formosan subterranean termite</name>
    <dbReference type="NCBI Taxonomy" id="36987"/>
    <lineage>
        <taxon>Eukaryota</taxon>
        <taxon>Metazoa</taxon>
        <taxon>Ecdysozoa</taxon>
        <taxon>Arthropoda</taxon>
        <taxon>Hexapoda</taxon>
        <taxon>Insecta</taxon>
        <taxon>Pterygota</taxon>
        <taxon>Neoptera</taxon>
        <taxon>Polyneoptera</taxon>
        <taxon>Dictyoptera</taxon>
        <taxon>Blattodea</taxon>
        <taxon>Blattoidea</taxon>
        <taxon>Termitoidae</taxon>
        <taxon>Rhinotermitidae</taxon>
        <taxon>Coptotermes</taxon>
    </lineage>
</organism>
<dbReference type="PROSITE" id="PS50240">
    <property type="entry name" value="TRYPSIN_DOM"/>
    <property type="match status" value="1"/>
</dbReference>
<dbReference type="CDD" id="cd00190">
    <property type="entry name" value="Tryp_SPc"/>
    <property type="match status" value="1"/>
</dbReference>
<keyword evidence="2" id="KW-0378">Hydrolase</keyword>
<protein>
    <recommendedName>
        <fullName evidence="4">Peptidase S1 domain-containing protein</fullName>
    </recommendedName>
</protein>
<keyword evidence="6" id="KW-1185">Reference proteome</keyword>
<dbReference type="SMART" id="SM00020">
    <property type="entry name" value="Tryp_SPc"/>
    <property type="match status" value="1"/>
</dbReference>
<dbReference type="EMBL" id="BLKM01000300">
    <property type="protein sequence ID" value="GFG31349.1"/>
    <property type="molecule type" value="Genomic_DNA"/>
</dbReference>
<evidence type="ECO:0000259" key="4">
    <source>
        <dbReference type="PROSITE" id="PS50240"/>
    </source>
</evidence>
<dbReference type="PROSITE" id="PS00135">
    <property type="entry name" value="TRYPSIN_SER"/>
    <property type="match status" value="1"/>
</dbReference>
<dbReference type="GO" id="GO:0006508">
    <property type="term" value="P:proteolysis"/>
    <property type="evidence" value="ECO:0007669"/>
    <property type="project" value="UniProtKB-KW"/>
</dbReference>
<proteinExistence type="predicted"/>
<dbReference type="Proteomes" id="UP000502823">
    <property type="component" value="Unassembled WGS sequence"/>
</dbReference>
<dbReference type="InterPro" id="IPR033116">
    <property type="entry name" value="TRYPSIN_SER"/>
</dbReference>
<dbReference type="InParanoid" id="A0A6L2PFM4"/>
<accession>A0A6L2PFM4</accession>
<dbReference type="SUPFAM" id="SSF50494">
    <property type="entry name" value="Trypsin-like serine proteases"/>
    <property type="match status" value="1"/>
</dbReference>
<gene>
    <name evidence="5" type="ORF">Cfor_12918</name>
</gene>
<dbReference type="PRINTS" id="PR00722">
    <property type="entry name" value="CHYMOTRYPSIN"/>
</dbReference>
<reference evidence="6" key="1">
    <citation type="submission" date="2020-01" db="EMBL/GenBank/DDBJ databases">
        <title>Draft genome sequence of the Termite Coptotermes fromosanus.</title>
        <authorList>
            <person name="Itakura S."/>
            <person name="Yosikawa Y."/>
            <person name="Umezawa K."/>
        </authorList>
    </citation>
    <scope>NUCLEOTIDE SEQUENCE [LARGE SCALE GENOMIC DNA]</scope>
</reference>
<dbReference type="InterPro" id="IPR018114">
    <property type="entry name" value="TRYPSIN_HIS"/>
</dbReference>
<dbReference type="InterPro" id="IPR001254">
    <property type="entry name" value="Trypsin_dom"/>
</dbReference>
<evidence type="ECO:0000256" key="3">
    <source>
        <dbReference type="SAM" id="SignalP"/>
    </source>
</evidence>